<accession>A0A8R1YIM2</accession>
<reference evidence="3" key="1">
    <citation type="journal article" date="2008" name="Nat. Genet.">
        <title>The Pristionchus pacificus genome provides a unique perspective on nematode lifestyle and parasitism.</title>
        <authorList>
            <person name="Dieterich C."/>
            <person name="Clifton S.W."/>
            <person name="Schuster L.N."/>
            <person name="Chinwalla A."/>
            <person name="Delehaunty K."/>
            <person name="Dinkelacker I."/>
            <person name="Fulton L."/>
            <person name="Fulton R."/>
            <person name="Godfrey J."/>
            <person name="Minx P."/>
            <person name="Mitreva M."/>
            <person name="Roeseler W."/>
            <person name="Tian H."/>
            <person name="Witte H."/>
            <person name="Yang S.P."/>
            <person name="Wilson R.K."/>
            <person name="Sommer R.J."/>
        </authorList>
    </citation>
    <scope>NUCLEOTIDE SEQUENCE [LARGE SCALE GENOMIC DNA]</scope>
    <source>
        <strain evidence="3">PS312</strain>
    </source>
</reference>
<dbReference type="Proteomes" id="UP000005239">
    <property type="component" value="Unassembled WGS sequence"/>
</dbReference>
<organism evidence="2 3">
    <name type="scientific">Pristionchus pacificus</name>
    <name type="common">Parasitic nematode worm</name>
    <dbReference type="NCBI Taxonomy" id="54126"/>
    <lineage>
        <taxon>Eukaryota</taxon>
        <taxon>Metazoa</taxon>
        <taxon>Ecdysozoa</taxon>
        <taxon>Nematoda</taxon>
        <taxon>Chromadorea</taxon>
        <taxon>Rhabditida</taxon>
        <taxon>Rhabditina</taxon>
        <taxon>Diplogasteromorpha</taxon>
        <taxon>Diplogasteroidea</taxon>
        <taxon>Neodiplogasteridae</taxon>
        <taxon>Pristionchus</taxon>
    </lineage>
</organism>
<keyword evidence="3" id="KW-1185">Reference proteome</keyword>
<evidence type="ECO:0000313" key="2">
    <source>
        <dbReference type="EnsemblMetazoa" id="PPA30588.1"/>
    </source>
</evidence>
<dbReference type="AlphaFoldDB" id="A0A2A6C9K8"/>
<evidence type="ECO:0000256" key="1">
    <source>
        <dbReference type="SAM" id="MobiDB-lite"/>
    </source>
</evidence>
<sequence length="341" mass="38665">MTRRMARNKKNSETIRRRKFSGMGLYKRRSVGMKKYLMIQIQGRRSPQLSIKAAPVSSWICTNTSWTNMKTVDMTTFEFSSESASSPIFEDFGNDEFLGECMLVYNVWIWVMEQSDCDLETTYSDDEDYATVYSNCNTSCTECDMAELFEWMDQWTNDEILQENMKLFTEWTTVNDEEEVMVEEETKKILMGTPPSKKSSSSESIYDNHHPIVPSGWIDSIRDSLPTTHAFNSDVSSSSSDSFTDSSISESESEDKIDSILRTAPTTRITANTNGVFDEVSSSSSTSDNESGREPVVLKKITTVSSSTQAATQTSTVRALAECDELLEKLMEIRKKLEEMI</sequence>
<name>A0A2A6C9K8_PRIPA</name>
<feature type="compositionally biased region" description="Polar residues" evidence="1">
    <location>
        <begin position="264"/>
        <end position="275"/>
    </location>
</feature>
<reference evidence="2" key="2">
    <citation type="submission" date="2022-06" db="UniProtKB">
        <authorList>
            <consortium name="EnsemblMetazoa"/>
        </authorList>
    </citation>
    <scope>IDENTIFICATION</scope>
    <source>
        <strain evidence="2">PS312</strain>
    </source>
</reference>
<protein>
    <submittedName>
        <fullName evidence="2">Uncharacterized protein</fullName>
    </submittedName>
</protein>
<feature type="region of interest" description="Disordered" evidence="1">
    <location>
        <begin position="231"/>
        <end position="295"/>
    </location>
</feature>
<feature type="region of interest" description="Disordered" evidence="1">
    <location>
        <begin position="186"/>
        <end position="206"/>
    </location>
</feature>
<gene>
    <name evidence="2" type="primary">WBGene00203455</name>
</gene>
<accession>A0A2A6C9K8</accession>
<dbReference type="EnsemblMetazoa" id="PPA30588.1">
    <property type="protein sequence ID" value="PPA30588.1"/>
    <property type="gene ID" value="WBGene00203455"/>
</dbReference>
<evidence type="ECO:0000313" key="3">
    <source>
        <dbReference type="Proteomes" id="UP000005239"/>
    </source>
</evidence>
<proteinExistence type="predicted"/>
<feature type="compositionally biased region" description="Low complexity" evidence="1">
    <location>
        <begin position="233"/>
        <end position="250"/>
    </location>
</feature>